<dbReference type="EMBL" id="BNJK01000002">
    <property type="protein sequence ID" value="GHO97610.1"/>
    <property type="molecule type" value="Genomic_DNA"/>
</dbReference>
<dbReference type="GO" id="GO:0016491">
    <property type="term" value="F:oxidoreductase activity"/>
    <property type="evidence" value="ECO:0007669"/>
    <property type="project" value="InterPro"/>
</dbReference>
<sequence length="118" mass="13448">MDETLKELAHNPFCYLATTGRRSGRDHTIEIWFALDQTTLYMLAGGREQADWVRNARKTPQVRIRIGTQHFSGLARDVRDGEEDALARRIVYDKYAPSEGDLEEWAATSLPIAVDLQL</sequence>
<protein>
    <recommendedName>
        <fullName evidence="3">Nitroreductase family deazaflavin-dependent oxidoreductase</fullName>
    </recommendedName>
</protein>
<dbReference type="Proteomes" id="UP000597444">
    <property type="component" value="Unassembled WGS sequence"/>
</dbReference>
<accession>A0A8J3ISB4</accession>
<organism evidence="1 2">
    <name type="scientific">Reticulibacter mediterranei</name>
    <dbReference type="NCBI Taxonomy" id="2778369"/>
    <lineage>
        <taxon>Bacteria</taxon>
        <taxon>Bacillati</taxon>
        <taxon>Chloroflexota</taxon>
        <taxon>Ktedonobacteria</taxon>
        <taxon>Ktedonobacterales</taxon>
        <taxon>Reticulibacteraceae</taxon>
        <taxon>Reticulibacter</taxon>
    </lineage>
</organism>
<comment type="caution">
    <text evidence="1">The sequence shown here is derived from an EMBL/GenBank/DDBJ whole genome shotgun (WGS) entry which is preliminary data.</text>
</comment>
<gene>
    <name evidence="1" type="ORF">KSF_076580</name>
</gene>
<dbReference type="InterPro" id="IPR012349">
    <property type="entry name" value="Split_barrel_FMN-bd"/>
</dbReference>
<dbReference type="InterPro" id="IPR004378">
    <property type="entry name" value="F420H2_quin_Rdtase"/>
</dbReference>
<dbReference type="Pfam" id="PF04075">
    <property type="entry name" value="F420H2_quin_red"/>
    <property type="match status" value="1"/>
</dbReference>
<dbReference type="AlphaFoldDB" id="A0A8J3ISB4"/>
<evidence type="ECO:0000313" key="1">
    <source>
        <dbReference type="EMBL" id="GHO97610.1"/>
    </source>
</evidence>
<dbReference type="NCBIfam" id="TIGR00026">
    <property type="entry name" value="hi_GC_TIGR00026"/>
    <property type="match status" value="1"/>
</dbReference>
<dbReference type="Gene3D" id="2.30.110.10">
    <property type="entry name" value="Electron Transport, Fmn-binding Protein, Chain A"/>
    <property type="match status" value="1"/>
</dbReference>
<keyword evidence="2" id="KW-1185">Reference proteome</keyword>
<evidence type="ECO:0000313" key="2">
    <source>
        <dbReference type="Proteomes" id="UP000597444"/>
    </source>
</evidence>
<dbReference type="SUPFAM" id="SSF50475">
    <property type="entry name" value="FMN-binding split barrel"/>
    <property type="match status" value="1"/>
</dbReference>
<evidence type="ECO:0008006" key="3">
    <source>
        <dbReference type="Google" id="ProtNLM"/>
    </source>
</evidence>
<reference evidence="1" key="1">
    <citation type="submission" date="2020-10" db="EMBL/GenBank/DDBJ databases">
        <title>Taxonomic study of unclassified bacteria belonging to the class Ktedonobacteria.</title>
        <authorList>
            <person name="Yabe S."/>
            <person name="Wang C.M."/>
            <person name="Zheng Y."/>
            <person name="Sakai Y."/>
            <person name="Cavaletti L."/>
            <person name="Monciardini P."/>
            <person name="Donadio S."/>
        </authorList>
    </citation>
    <scope>NUCLEOTIDE SEQUENCE</scope>
    <source>
        <strain evidence="1">ID150040</strain>
    </source>
</reference>
<name>A0A8J3ISB4_9CHLR</name>
<proteinExistence type="predicted"/>
<dbReference type="RefSeq" id="WP_220208395.1">
    <property type="nucleotide sequence ID" value="NZ_BNJK01000002.1"/>
</dbReference>